<evidence type="ECO:0000313" key="4">
    <source>
        <dbReference type="EMBL" id="GAA3593096.1"/>
    </source>
</evidence>
<feature type="region of interest" description="Disordered" evidence="1">
    <location>
        <begin position="45"/>
        <end position="131"/>
    </location>
</feature>
<dbReference type="CDD" id="cd00161">
    <property type="entry name" value="beta-trefoil_Ricin-like"/>
    <property type="match status" value="1"/>
</dbReference>
<feature type="compositionally biased region" description="Polar residues" evidence="1">
    <location>
        <begin position="49"/>
        <end position="83"/>
    </location>
</feature>
<reference evidence="5" key="1">
    <citation type="journal article" date="2019" name="Int. J. Syst. Evol. Microbiol.">
        <title>The Global Catalogue of Microorganisms (GCM) 10K type strain sequencing project: providing services to taxonomists for standard genome sequencing and annotation.</title>
        <authorList>
            <consortium name="The Broad Institute Genomics Platform"/>
            <consortium name="The Broad Institute Genome Sequencing Center for Infectious Disease"/>
            <person name="Wu L."/>
            <person name="Ma J."/>
        </authorList>
    </citation>
    <scope>NUCLEOTIDE SEQUENCE [LARGE SCALE GENOMIC DNA]</scope>
    <source>
        <strain evidence="5">JCM 16902</strain>
    </source>
</reference>
<accession>A0ABP6YWP4</accession>
<evidence type="ECO:0000313" key="5">
    <source>
        <dbReference type="Proteomes" id="UP001501074"/>
    </source>
</evidence>
<dbReference type="Gene3D" id="2.80.10.50">
    <property type="match status" value="1"/>
</dbReference>
<feature type="compositionally biased region" description="Low complexity" evidence="1">
    <location>
        <begin position="96"/>
        <end position="113"/>
    </location>
</feature>
<dbReference type="InterPro" id="IPR035992">
    <property type="entry name" value="Ricin_B-like_lectins"/>
</dbReference>
<dbReference type="PROSITE" id="PS50231">
    <property type="entry name" value="RICIN_B_LECTIN"/>
    <property type="match status" value="1"/>
</dbReference>
<sequence>MQSLKTLLTAPGARRRSLLVIVGSVCVFLGVIVAAVSLIRPGGDEPGKANTSAASYVQPQIPTGSTTTRASVSPAPTRTTQAPRHTARDQGGQAGQGSQSTRTMTRTVTQTQDAPDDDSDTPAKKKPKATKTVTQTIVRIAGTDAVLTGPSQIRNQSTGLCLDLGGYEAVDPATHTAQFTCNAGDADNQEYERLKVGGQYLLRNVKSDLCVDVPNYGSEPAGSDLNVFDCTPGDADNQMFRFQASGSGYQIINGKSNLCVDVSTANGRVSELDQPLTMAECGSTSTQVWTFA</sequence>
<keyword evidence="2" id="KW-1133">Transmembrane helix</keyword>
<dbReference type="RefSeq" id="WP_231488409.1">
    <property type="nucleotide sequence ID" value="NZ_BAAAZO010000001.1"/>
</dbReference>
<feature type="transmembrane region" description="Helical" evidence="2">
    <location>
        <begin position="18"/>
        <end position="39"/>
    </location>
</feature>
<proteinExistence type="predicted"/>
<dbReference type="Proteomes" id="UP001501074">
    <property type="component" value="Unassembled WGS sequence"/>
</dbReference>
<comment type="caution">
    <text evidence="4">The sequence shown here is derived from an EMBL/GenBank/DDBJ whole genome shotgun (WGS) entry which is preliminary data.</text>
</comment>
<dbReference type="InterPro" id="IPR000772">
    <property type="entry name" value="Ricin_B_lectin"/>
</dbReference>
<organism evidence="4 5">
    <name type="scientific">Kineosporia mesophila</name>
    <dbReference type="NCBI Taxonomy" id="566012"/>
    <lineage>
        <taxon>Bacteria</taxon>
        <taxon>Bacillati</taxon>
        <taxon>Actinomycetota</taxon>
        <taxon>Actinomycetes</taxon>
        <taxon>Kineosporiales</taxon>
        <taxon>Kineosporiaceae</taxon>
        <taxon>Kineosporia</taxon>
    </lineage>
</organism>
<gene>
    <name evidence="4" type="ORF">GCM10022223_04900</name>
</gene>
<dbReference type="Pfam" id="PF00652">
    <property type="entry name" value="Ricin_B_lectin"/>
    <property type="match status" value="1"/>
</dbReference>
<protein>
    <recommendedName>
        <fullName evidence="3">Ricin B lectin domain-containing protein</fullName>
    </recommendedName>
</protein>
<feature type="domain" description="Ricin B lectin" evidence="3">
    <location>
        <begin position="150"/>
        <end position="292"/>
    </location>
</feature>
<keyword evidence="5" id="KW-1185">Reference proteome</keyword>
<dbReference type="EMBL" id="BAAAZO010000001">
    <property type="protein sequence ID" value="GAA3593096.1"/>
    <property type="molecule type" value="Genomic_DNA"/>
</dbReference>
<evidence type="ECO:0000256" key="1">
    <source>
        <dbReference type="SAM" id="MobiDB-lite"/>
    </source>
</evidence>
<dbReference type="SMART" id="SM00458">
    <property type="entry name" value="RICIN"/>
    <property type="match status" value="1"/>
</dbReference>
<dbReference type="SUPFAM" id="SSF50370">
    <property type="entry name" value="Ricin B-like lectins"/>
    <property type="match status" value="1"/>
</dbReference>
<name>A0ABP6YWP4_9ACTN</name>
<keyword evidence="2" id="KW-0472">Membrane</keyword>
<keyword evidence="2" id="KW-0812">Transmembrane</keyword>
<evidence type="ECO:0000256" key="2">
    <source>
        <dbReference type="SAM" id="Phobius"/>
    </source>
</evidence>
<evidence type="ECO:0000259" key="3">
    <source>
        <dbReference type="SMART" id="SM00458"/>
    </source>
</evidence>